<dbReference type="InterPro" id="IPR025711">
    <property type="entry name" value="PepSY"/>
</dbReference>
<evidence type="ECO:0000256" key="1">
    <source>
        <dbReference type="SAM" id="SignalP"/>
    </source>
</evidence>
<evidence type="ECO:0000313" key="4">
    <source>
        <dbReference type="Proteomes" id="UP000291562"/>
    </source>
</evidence>
<dbReference type="OrthoDB" id="5297827at2"/>
<dbReference type="AlphaFoldDB" id="A0A411HJI9"/>
<accession>A0A411HJI9</accession>
<evidence type="ECO:0000259" key="2">
    <source>
        <dbReference type="Pfam" id="PF03413"/>
    </source>
</evidence>
<dbReference type="Pfam" id="PF03413">
    <property type="entry name" value="PepSY"/>
    <property type="match status" value="1"/>
</dbReference>
<dbReference type="Proteomes" id="UP000291562">
    <property type="component" value="Chromosome"/>
</dbReference>
<feature type="domain" description="PepSY" evidence="2">
    <location>
        <begin position="35"/>
        <end position="95"/>
    </location>
</feature>
<name>A0A411HJI9_9GAMM</name>
<reference evidence="3 4" key="1">
    <citation type="submission" date="2019-01" db="EMBL/GenBank/DDBJ databases">
        <title>Pseudolysobacter antarctica gen. nov., sp. nov., isolated from Fildes Peninsula, Antarctica.</title>
        <authorList>
            <person name="Wei Z."/>
            <person name="Peng F."/>
        </authorList>
    </citation>
    <scope>NUCLEOTIDE SEQUENCE [LARGE SCALE GENOMIC DNA]</scope>
    <source>
        <strain evidence="3 4">AQ6-296</strain>
    </source>
</reference>
<dbReference type="RefSeq" id="WP_129832986.1">
    <property type="nucleotide sequence ID" value="NZ_CP035704.1"/>
</dbReference>
<dbReference type="Gene3D" id="3.10.450.40">
    <property type="match status" value="1"/>
</dbReference>
<feature type="chain" id="PRO_5019053107" evidence="1">
    <location>
        <begin position="24"/>
        <end position="117"/>
    </location>
</feature>
<protein>
    <submittedName>
        <fullName evidence="3">Peptidase M4</fullName>
    </submittedName>
</protein>
<proteinExistence type="predicted"/>
<keyword evidence="4" id="KW-1185">Reference proteome</keyword>
<dbReference type="KEGG" id="xbc:ELE36_10175"/>
<sequence>MKMHSYMTAAILCVGLSASVAMAEETQQQLQAEAKITESAARATALARVPQAVVQGSELEREKGKLIWSYDLSTPKSKNITEVQVDAITGKIVSVKVETPKDQAKEAAADKKDGAAK</sequence>
<feature type="signal peptide" evidence="1">
    <location>
        <begin position="1"/>
        <end position="23"/>
    </location>
</feature>
<organism evidence="3 4">
    <name type="scientific">Pseudolysobacter antarcticus</name>
    <dbReference type="NCBI Taxonomy" id="2511995"/>
    <lineage>
        <taxon>Bacteria</taxon>
        <taxon>Pseudomonadati</taxon>
        <taxon>Pseudomonadota</taxon>
        <taxon>Gammaproteobacteria</taxon>
        <taxon>Lysobacterales</taxon>
        <taxon>Rhodanobacteraceae</taxon>
        <taxon>Pseudolysobacter</taxon>
    </lineage>
</organism>
<evidence type="ECO:0000313" key="3">
    <source>
        <dbReference type="EMBL" id="QBB70699.1"/>
    </source>
</evidence>
<gene>
    <name evidence="3" type="ORF">ELE36_10175</name>
</gene>
<keyword evidence="1" id="KW-0732">Signal</keyword>
<dbReference type="EMBL" id="CP035704">
    <property type="protein sequence ID" value="QBB70699.1"/>
    <property type="molecule type" value="Genomic_DNA"/>
</dbReference>